<evidence type="ECO:0000313" key="4">
    <source>
        <dbReference type="Proteomes" id="UP001165367"/>
    </source>
</evidence>
<dbReference type="RefSeq" id="WP_237869079.1">
    <property type="nucleotide sequence ID" value="NZ_JAKLTR010000002.1"/>
</dbReference>
<keyword evidence="4" id="KW-1185">Reference proteome</keyword>
<keyword evidence="2" id="KW-0812">Transmembrane</keyword>
<keyword evidence="2" id="KW-0472">Membrane</keyword>
<gene>
    <name evidence="3" type="ORF">LZZ85_04930</name>
</gene>
<feature type="transmembrane region" description="Helical" evidence="2">
    <location>
        <begin position="201"/>
        <end position="219"/>
    </location>
</feature>
<evidence type="ECO:0000256" key="2">
    <source>
        <dbReference type="SAM" id="Phobius"/>
    </source>
</evidence>
<evidence type="ECO:0008006" key="5">
    <source>
        <dbReference type="Google" id="ProtNLM"/>
    </source>
</evidence>
<accession>A0ABS9KMQ1</accession>
<protein>
    <recommendedName>
        <fullName evidence="5">DUF4339 domain-containing protein</fullName>
    </recommendedName>
</protein>
<sequence>MANYLLLRDNKETGPFSLEELISYGLKPYDLVWVAGKSAAWRYPSELNELKPYAPTVEEQPFDRFYKKTSLEEAEQPALKAAQTSSVNDQYQAYAPKVQAETETVKPVARKSVFVTMPGQTAASAQKVAVKSAPVPKPVPAPIPDYTLPDMDETISVSEKQVAKVKYSQPLDEIKEMYVKTLKDRKDRIAREGFLRISVKRAAVVLGLIGVGVLAGFILKSRPADNGSLASQVPPAAGSLAVNGEVENVPSSDEQSANPITESALEGDQQEDVTYPAESKTVSSKLNSDKQAASILTQANDAPPTFKKEDNNASQEKKKPLAVMTPGEPGKPDQEQHEYAPSEVNSSTGERTRSARKTLNEMTIKTATENANHSSTASAPVSAVPDNALSGLGSQVSVVSNDYKRVALGGIRNLELTVTNRSKYALDEVAVELQYFKPNDQVLKTQVVQFKSVAANESETLRIPDTNRGVRVQYKIVRIGSSQLADR</sequence>
<feature type="compositionally biased region" description="Basic and acidic residues" evidence="1">
    <location>
        <begin position="306"/>
        <end position="319"/>
    </location>
</feature>
<comment type="caution">
    <text evidence="3">The sequence shown here is derived from an EMBL/GenBank/DDBJ whole genome shotgun (WGS) entry which is preliminary data.</text>
</comment>
<feature type="compositionally biased region" description="Polar residues" evidence="1">
    <location>
        <begin position="249"/>
        <end position="261"/>
    </location>
</feature>
<reference evidence="3" key="1">
    <citation type="submission" date="2022-01" db="EMBL/GenBank/DDBJ databases">
        <authorList>
            <person name="Jo J.-H."/>
            <person name="Im W.-T."/>
        </authorList>
    </citation>
    <scope>NUCLEOTIDE SEQUENCE</scope>
    <source>
        <strain evidence="3">NA20</strain>
    </source>
</reference>
<dbReference type="Proteomes" id="UP001165367">
    <property type="component" value="Unassembled WGS sequence"/>
</dbReference>
<proteinExistence type="predicted"/>
<feature type="compositionally biased region" description="Polar residues" evidence="1">
    <location>
        <begin position="280"/>
        <end position="300"/>
    </location>
</feature>
<evidence type="ECO:0000313" key="3">
    <source>
        <dbReference type="EMBL" id="MCG2613610.1"/>
    </source>
</evidence>
<name>A0ABS9KMQ1_9BACT</name>
<feature type="compositionally biased region" description="Basic and acidic residues" evidence="1">
    <location>
        <begin position="330"/>
        <end position="340"/>
    </location>
</feature>
<keyword evidence="2" id="KW-1133">Transmembrane helix</keyword>
<dbReference type="EMBL" id="JAKLTR010000002">
    <property type="protein sequence ID" value="MCG2613610.1"/>
    <property type="molecule type" value="Genomic_DNA"/>
</dbReference>
<organism evidence="3 4">
    <name type="scientific">Terrimonas ginsenosidimutans</name>
    <dbReference type="NCBI Taxonomy" id="2908004"/>
    <lineage>
        <taxon>Bacteria</taxon>
        <taxon>Pseudomonadati</taxon>
        <taxon>Bacteroidota</taxon>
        <taxon>Chitinophagia</taxon>
        <taxon>Chitinophagales</taxon>
        <taxon>Chitinophagaceae</taxon>
        <taxon>Terrimonas</taxon>
    </lineage>
</organism>
<feature type="region of interest" description="Disordered" evidence="1">
    <location>
        <begin position="247"/>
        <end position="355"/>
    </location>
</feature>
<evidence type="ECO:0000256" key="1">
    <source>
        <dbReference type="SAM" id="MobiDB-lite"/>
    </source>
</evidence>